<gene>
    <name evidence="2" type="ORF">MRATA1EN1_LOCUS1723</name>
</gene>
<feature type="region of interest" description="Disordered" evidence="1">
    <location>
        <begin position="1"/>
        <end position="150"/>
    </location>
</feature>
<protein>
    <submittedName>
        <fullName evidence="2">Uncharacterized protein</fullName>
    </submittedName>
</protein>
<keyword evidence="3" id="KW-1185">Reference proteome</keyword>
<feature type="compositionally biased region" description="Gly residues" evidence="1">
    <location>
        <begin position="9"/>
        <end position="18"/>
    </location>
</feature>
<organism evidence="2 3">
    <name type="scientific">Rangifer tarandus platyrhynchus</name>
    <name type="common">Svalbard reindeer</name>
    <dbReference type="NCBI Taxonomy" id="3082113"/>
    <lineage>
        <taxon>Eukaryota</taxon>
        <taxon>Metazoa</taxon>
        <taxon>Chordata</taxon>
        <taxon>Craniata</taxon>
        <taxon>Vertebrata</taxon>
        <taxon>Euteleostomi</taxon>
        <taxon>Mammalia</taxon>
        <taxon>Eutheria</taxon>
        <taxon>Laurasiatheria</taxon>
        <taxon>Artiodactyla</taxon>
        <taxon>Ruminantia</taxon>
        <taxon>Pecora</taxon>
        <taxon>Cervidae</taxon>
        <taxon>Odocoileinae</taxon>
        <taxon>Rangifer</taxon>
    </lineage>
</organism>
<evidence type="ECO:0000313" key="2">
    <source>
        <dbReference type="EMBL" id="CAI9152761.1"/>
    </source>
</evidence>
<evidence type="ECO:0000256" key="1">
    <source>
        <dbReference type="SAM" id="MobiDB-lite"/>
    </source>
</evidence>
<feature type="compositionally biased region" description="Low complexity" evidence="1">
    <location>
        <begin position="115"/>
        <end position="124"/>
    </location>
</feature>
<proteinExistence type="predicted"/>
<name>A0ABN8XYT1_RANTA</name>
<dbReference type="EMBL" id="OX459946">
    <property type="protein sequence ID" value="CAI9152761.1"/>
    <property type="molecule type" value="Genomic_DNA"/>
</dbReference>
<reference evidence="2" key="1">
    <citation type="submission" date="2023-04" db="EMBL/GenBank/DDBJ databases">
        <authorList>
            <consortium name="ELIXIR-Norway"/>
        </authorList>
    </citation>
    <scope>NUCLEOTIDE SEQUENCE [LARGE SCALE GENOMIC DNA]</scope>
</reference>
<feature type="compositionally biased region" description="Low complexity" evidence="1">
    <location>
        <begin position="77"/>
        <end position="108"/>
    </location>
</feature>
<sequence length="150" mass="15318">MRERVVKDGQGGVSGAGGRFVDWRTPECYRGARGSPEPPGSRTDAREQAARGAGSAERAARPERRLGAGGSRRRALSRGPAGGAAWSVCAPPERSCAARARSSPAESLPAPPAARDPAASALAATMRPEDGELSGPAARACARFPAGEEA</sequence>
<evidence type="ECO:0000313" key="3">
    <source>
        <dbReference type="Proteomes" id="UP001176941"/>
    </source>
</evidence>
<dbReference type="Proteomes" id="UP001176941">
    <property type="component" value="Chromosome 10"/>
</dbReference>
<accession>A0ABN8XYT1</accession>